<evidence type="ECO:0000313" key="1">
    <source>
        <dbReference type="EMBL" id="ODH12715.1"/>
    </source>
</evidence>
<evidence type="ECO:0000313" key="2">
    <source>
        <dbReference type="Proteomes" id="UP000242814"/>
    </source>
</evidence>
<protein>
    <submittedName>
        <fullName evidence="1">Uncharacterized protein</fullName>
    </submittedName>
</protein>
<comment type="caution">
    <text evidence="1">The sequence shown here is derived from an EMBL/GenBank/DDBJ whole genome shotgun (WGS) entry which is preliminary data.</text>
</comment>
<proteinExistence type="predicted"/>
<gene>
    <name evidence="1" type="ORF">ACO22_07989</name>
</gene>
<dbReference type="Proteomes" id="UP000242814">
    <property type="component" value="Unassembled WGS sequence"/>
</dbReference>
<reference evidence="1 2" key="1">
    <citation type="submission" date="2016-06" db="EMBL/GenBank/DDBJ databases">
        <authorList>
            <person name="Kjaerup R.B."/>
            <person name="Dalgaard T.S."/>
            <person name="Juul-Madsen H.R."/>
        </authorList>
    </citation>
    <scope>NUCLEOTIDE SEQUENCE [LARGE SCALE GENOMIC DNA]</scope>
    <source>
        <strain evidence="1 2">Pb300</strain>
    </source>
</reference>
<organism evidence="1 2">
    <name type="scientific">Paracoccidioides brasiliensis</name>
    <dbReference type="NCBI Taxonomy" id="121759"/>
    <lineage>
        <taxon>Eukaryota</taxon>
        <taxon>Fungi</taxon>
        <taxon>Dikarya</taxon>
        <taxon>Ascomycota</taxon>
        <taxon>Pezizomycotina</taxon>
        <taxon>Eurotiomycetes</taxon>
        <taxon>Eurotiomycetidae</taxon>
        <taxon>Onygenales</taxon>
        <taxon>Ajellomycetaceae</taxon>
        <taxon>Paracoccidioides</taxon>
    </lineage>
</organism>
<sequence>MLQDMEESVSRKCLRSYIGDRFTSSKIEPVRNRTQPLHARRARLLRVSPTRASRVALAQPLVNGYAEGCQMWKLSPPTLWA</sequence>
<dbReference type="EMBL" id="LZYO01000818">
    <property type="protein sequence ID" value="ODH12715.1"/>
    <property type="molecule type" value="Genomic_DNA"/>
</dbReference>
<name>A0A1D2J360_PARBR</name>
<accession>A0A1D2J360</accession>
<dbReference type="AlphaFoldDB" id="A0A1D2J360"/>